<gene>
    <name evidence="3" type="ORF">OFUS_LOCUS3899</name>
</gene>
<dbReference type="PANTHER" id="PTHR47526">
    <property type="entry name" value="ATP-DEPENDENT DNA HELICASE"/>
    <property type="match status" value="1"/>
</dbReference>
<keyword evidence="1" id="KW-0863">Zinc-finger</keyword>
<comment type="caution">
    <text evidence="3">The sequence shown here is derived from an EMBL/GenBank/DDBJ whole genome shotgun (WGS) entry which is preliminary data.</text>
</comment>
<keyword evidence="1" id="KW-0479">Metal-binding</keyword>
<dbReference type="InterPro" id="IPR007527">
    <property type="entry name" value="Znf_SWIM"/>
</dbReference>
<dbReference type="AlphaFoldDB" id="A0A8S4N6R6"/>
<dbReference type="Proteomes" id="UP000749559">
    <property type="component" value="Unassembled WGS sequence"/>
</dbReference>
<keyword evidence="1" id="KW-0862">Zinc</keyword>
<organism evidence="3 4">
    <name type="scientific">Owenia fusiformis</name>
    <name type="common">Polychaete worm</name>
    <dbReference type="NCBI Taxonomy" id="6347"/>
    <lineage>
        <taxon>Eukaryota</taxon>
        <taxon>Metazoa</taxon>
        <taxon>Spiralia</taxon>
        <taxon>Lophotrochozoa</taxon>
        <taxon>Annelida</taxon>
        <taxon>Polychaeta</taxon>
        <taxon>Sedentaria</taxon>
        <taxon>Canalipalpata</taxon>
        <taxon>Sabellida</taxon>
        <taxon>Oweniida</taxon>
        <taxon>Oweniidae</taxon>
        <taxon>Owenia</taxon>
    </lineage>
</organism>
<keyword evidence="4" id="KW-1185">Reference proteome</keyword>
<proteinExistence type="predicted"/>
<name>A0A8S4N6R6_OWEFU</name>
<dbReference type="PANTHER" id="PTHR47526:SF3">
    <property type="entry name" value="PHD-TYPE DOMAIN-CONTAINING PROTEIN"/>
    <property type="match status" value="1"/>
</dbReference>
<dbReference type="EMBL" id="CAIIXF020000002">
    <property type="protein sequence ID" value="CAH1776755.1"/>
    <property type="molecule type" value="Genomic_DNA"/>
</dbReference>
<protein>
    <recommendedName>
        <fullName evidence="2">SWIM-type domain-containing protein</fullName>
    </recommendedName>
</protein>
<dbReference type="OrthoDB" id="6147318at2759"/>
<evidence type="ECO:0000256" key="1">
    <source>
        <dbReference type="PROSITE-ProRule" id="PRU00325"/>
    </source>
</evidence>
<feature type="domain" description="SWIM-type" evidence="2">
    <location>
        <begin position="181"/>
        <end position="218"/>
    </location>
</feature>
<sequence>MITSYSIKMADDYSNKISTNSDKTSVNLDKMTVSQLKDYLKQREVSTSDYRRDMLVGLAKLAHEIQLEKNPEINEETFSTESRRTVNIDGKTITFEDPEQIKNWNIDLKTVPDIELSHCFHYLHTVCGWNAGRLANYTKDNGFKLFKDRHISAVKVKSLSHEHMYVQAECVRQTSLSENPYKLFVLLEKSGIIKSAGCQCVAGDGSCKHVAALLFSLHDFISRNEDRNTEVCTDVPCSWTVPRKRSKPEYWDDIDICADVEKPSKKPTCDSYTPFPPLSPAAKDAIEKDFIALIKNTDSCIAIDYNDSESDSDCQAPKSLFEIVECIDKPRSADAIMEAFHGETTNDVIKAVYNLTISQSESDDWYKYRHGRITASIAKKSSLCNRANTLKP</sequence>
<evidence type="ECO:0000259" key="2">
    <source>
        <dbReference type="PROSITE" id="PS50966"/>
    </source>
</evidence>
<dbReference type="PROSITE" id="PS50966">
    <property type="entry name" value="ZF_SWIM"/>
    <property type="match status" value="1"/>
</dbReference>
<reference evidence="3" key="1">
    <citation type="submission" date="2022-03" db="EMBL/GenBank/DDBJ databases">
        <authorList>
            <person name="Martin C."/>
        </authorList>
    </citation>
    <scope>NUCLEOTIDE SEQUENCE</scope>
</reference>
<dbReference type="GO" id="GO:0008270">
    <property type="term" value="F:zinc ion binding"/>
    <property type="evidence" value="ECO:0007669"/>
    <property type="project" value="UniProtKB-KW"/>
</dbReference>
<evidence type="ECO:0000313" key="4">
    <source>
        <dbReference type="Proteomes" id="UP000749559"/>
    </source>
</evidence>
<evidence type="ECO:0000313" key="3">
    <source>
        <dbReference type="EMBL" id="CAH1776755.1"/>
    </source>
</evidence>
<accession>A0A8S4N6R6</accession>